<dbReference type="EMBL" id="FNEB01000008">
    <property type="protein sequence ID" value="SDJ10345.1"/>
    <property type="molecule type" value="Genomic_DNA"/>
</dbReference>
<dbReference type="STRING" id="490829.SAMN05421850_108169"/>
<evidence type="ECO:0000256" key="1">
    <source>
        <dbReference type="ARBA" id="ARBA00022679"/>
    </source>
</evidence>
<dbReference type="InterPro" id="IPR000863">
    <property type="entry name" value="Sulfotransferase_dom"/>
</dbReference>
<dbReference type="PANTHER" id="PTHR10605">
    <property type="entry name" value="HEPARAN SULFATE SULFOTRANSFERASE"/>
    <property type="match status" value="1"/>
</dbReference>
<evidence type="ECO:0000259" key="3">
    <source>
        <dbReference type="Pfam" id="PF00685"/>
    </source>
</evidence>
<protein>
    <submittedName>
        <fullName evidence="4">Sulfotransferase domain-containing protein</fullName>
    </submittedName>
</protein>
<keyword evidence="2" id="KW-0325">Glycoprotein</keyword>
<dbReference type="Gene3D" id="3.40.50.300">
    <property type="entry name" value="P-loop containing nucleotide triphosphate hydrolases"/>
    <property type="match status" value="1"/>
</dbReference>
<feature type="domain" description="Sulfotransferase" evidence="3">
    <location>
        <begin position="4"/>
        <end position="181"/>
    </location>
</feature>
<keyword evidence="1 4" id="KW-0808">Transferase</keyword>
<proteinExistence type="predicted"/>
<sequence length="273" mass="31607">MKKPNFFLVGASKAGTTSLAQALNQHPAIFITDPKEPNFFNRFNETDQIPQSELNDYMKLFQTAGSKSVWGDASVSYLASRGAAKQINNFNPSSKILISLRNPMQRVRSLYEMYVRLGLNQSFDDVTKNDPWLVKQCLYYEQVKRYVDIFPRHQILILEFSNLNNQWDNTIKSVHNFLELEHIAQKKPIIRNTGGIPKHPAFNILTNRKLVKIAKRIIPKRLHAITDKKVKDLAFKKSVIPKKDALNLLELFLEDTNRLDSLLKTQFSRIWFT</sequence>
<dbReference type="AlphaFoldDB" id="A0A1G8R1A4"/>
<gene>
    <name evidence="4" type="ORF">SAMN05421850_108169</name>
</gene>
<dbReference type="Pfam" id="PF00685">
    <property type="entry name" value="Sulfotransfer_1"/>
    <property type="match status" value="1"/>
</dbReference>
<dbReference type="Proteomes" id="UP000199340">
    <property type="component" value="Unassembled WGS sequence"/>
</dbReference>
<dbReference type="InterPro" id="IPR037359">
    <property type="entry name" value="NST/OST"/>
</dbReference>
<evidence type="ECO:0000256" key="2">
    <source>
        <dbReference type="ARBA" id="ARBA00023180"/>
    </source>
</evidence>
<dbReference type="SUPFAM" id="SSF52540">
    <property type="entry name" value="P-loop containing nucleoside triphosphate hydrolases"/>
    <property type="match status" value="1"/>
</dbReference>
<reference evidence="4 5" key="1">
    <citation type="submission" date="2016-10" db="EMBL/GenBank/DDBJ databases">
        <authorList>
            <person name="de Groot N.N."/>
        </authorList>
    </citation>
    <scope>NUCLEOTIDE SEQUENCE [LARGE SCALE GENOMIC DNA]</scope>
    <source>
        <strain evidence="4 5">DSM 28010</strain>
    </source>
</reference>
<keyword evidence="5" id="KW-1185">Reference proteome</keyword>
<name>A0A1G8R1A4_9RHOB</name>
<organism evidence="4 5">
    <name type="scientific">Lutimaribacter saemankumensis</name>
    <dbReference type="NCBI Taxonomy" id="490829"/>
    <lineage>
        <taxon>Bacteria</taxon>
        <taxon>Pseudomonadati</taxon>
        <taxon>Pseudomonadota</taxon>
        <taxon>Alphaproteobacteria</taxon>
        <taxon>Rhodobacterales</taxon>
        <taxon>Roseobacteraceae</taxon>
        <taxon>Lutimaribacter</taxon>
    </lineage>
</organism>
<dbReference type="PANTHER" id="PTHR10605:SF56">
    <property type="entry name" value="BIFUNCTIONAL HEPARAN SULFATE N-DEACETYLASE_N-SULFOTRANSFERASE"/>
    <property type="match status" value="1"/>
</dbReference>
<dbReference type="RefSeq" id="WP_175491495.1">
    <property type="nucleotide sequence ID" value="NZ_FNEB01000008.1"/>
</dbReference>
<dbReference type="InterPro" id="IPR027417">
    <property type="entry name" value="P-loop_NTPase"/>
</dbReference>
<dbReference type="GO" id="GO:0008146">
    <property type="term" value="F:sulfotransferase activity"/>
    <property type="evidence" value="ECO:0007669"/>
    <property type="project" value="InterPro"/>
</dbReference>
<accession>A0A1G8R1A4</accession>
<evidence type="ECO:0000313" key="4">
    <source>
        <dbReference type="EMBL" id="SDJ10345.1"/>
    </source>
</evidence>
<evidence type="ECO:0000313" key="5">
    <source>
        <dbReference type="Proteomes" id="UP000199340"/>
    </source>
</evidence>